<evidence type="ECO:0000256" key="1">
    <source>
        <dbReference type="ARBA" id="ARBA00022475"/>
    </source>
</evidence>
<dbReference type="SUPFAM" id="SSF56300">
    <property type="entry name" value="Metallo-dependent phosphatases"/>
    <property type="match status" value="1"/>
</dbReference>
<dbReference type="KEGG" id="pcor:KS4_29070"/>
<dbReference type="InterPro" id="IPR004843">
    <property type="entry name" value="Calcineurin-like_PHP"/>
</dbReference>
<evidence type="ECO:0000256" key="4">
    <source>
        <dbReference type="ARBA" id="ARBA00023136"/>
    </source>
</evidence>
<evidence type="ECO:0000313" key="7">
    <source>
        <dbReference type="EMBL" id="QDU34831.1"/>
    </source>
</evidence>
<keyword evidence="8" id="KW-1185">Reference proteome</keyword>
<dbReference type="AlphaFoldDB" id="A0A517YX90"/>
<reference evidence="7 8" key="1">
    <citation type="submission" date="2019-02" db="EMBL/GenBank/DDBJ databases">
        <title>Deep-cultivation of Planctomycetes and their phenomic and genomic characterization uncovers novel biology.</title>
        <authorList>
            <person name="Wiegand S."/>
            <person name="Jogler M."/>
            <person name="Boedeker C."/>
            <person name="Pinto D."/>
            <person name="Vollmers J."/>
            <person name="Rivas-Marin E."/>
            <person name="Kohn T."/>
            <person name="Peeters S.H."/>
            <person name="Heuer A."/>
            <person name="Rast P."/>
            <person name="Oberbeckmann S."/>
            <person name="Bunk B."/>
            <person name="Jeske O."/>
            <person name="Meyerdierks A."/>
            <person name="Storesund J.E."/>
            <person name="Kallscheuer N."/>
            <person name="Luecker S."/>
            <person name="Lage O.M."/>
            <person name="Pohl T."/>
            <person name="Merkel B.J."/>
            <person name="Hornburger P."/>
            <person name="Mueller R.-W."/>
            <person name="Bruemmer F."/>
            <person name="Labrenz M."/>
            <person name="Spormann A.M."/>
            <person name="Op den Camp H."/>
            <person name="Overmann J."/>
            <person name="Amann R."/>
            <person name="Jetten M.S.M."/>
            <person name="Mascher T."/>
            <person name="Medema M.H."/>
            <person name="Devos D.P."/>
            <person name="Kaster A.-K."/>
            <person name="Ovreas L."/>
            <person name="Rohde M."/>
            <person name="Galperin M.Y."/>
            <person name="Jogler C."/>
        </authorList>
    </citation>
    <scope>NUCLEOTIDE SEQUENCE [LARGE SCALE GENOMIC DNA]</scope>
    <source>
        <strain evidence="7 8">KS4</strain>
    </source>
</reference>
<protein>
    <submittedName>
        <fullName evidence="7">UDP-2,3-diacylglucosamine hydrolase</fullName>
    </submittedName>
</protein>
<dbReference type="PANTHER" id="PTHR34990:SF2">
    <property type="entry name" value="BLL8164 PROTEIN"/>
    <property type="match status" value="1"/>
</dbReference>
<evidence type="ECO:0000256" key="5">
    <source>
        <dbReference type="ARBA" id="ARBA00023211"/>
    </source>
</evidence>
<keyword evidence="5" id="KW-0464">Manganese</keyword>
<evidence type="ECO:0000259" key="6">
    <source>
        <dbReference type="Pfam" id="PF00149"/>
    </source>
</evidence>
<name>A0A517YX90_9BACT</name>
<dbReference type="InterPro" id="IPR029052">
    <property type="entry name" value="Metallo-depent_PP-like"/>
</dbReference>
<dbReference type="RefSeq" id="WP_145079233.1">
    <property type="nucleotide sequence ID" value="NZ_CP036425.1"/>
</dbReference>
<dbReference type="Gene3D" id="3.60.21.10">
    <property type="match status" value="1"/>
</dbReference>
<dbReference type="EMBL" id="CP036425">
    <property type="protein sequence ID" value="QDU34831.1"/>
    <property type="molecule type" value="Genomic_DNA"/>
</dbReference>
<dbReference type="Proteomes" id="UP000317369">
    <property type="component" value="Chromosome"/>
</dbReference>
<dbReference type="GO" id="GO:0016020">
    <property type="term" value="C:membrane"/>
    <property type="evidence" value="ECO:0007669"/>
    <property type="project" value="GOC"/>
</dbReference>
<dbReference type="Pfam" id="PF00149">
    <property type="entry name" value="Metallophos"/>
    <property type="match status" value="1"/>
</dbReference>
<dbReference type="OrthoDB" id="9802481at2"/>
<keyword evidence="3" id="KW-0479">Metal-binding</keyword>
<feature type="domain" description="Calcineurin-like phosphoesterase" evidence="6">
    <location>
        <begin position="6"/>
        <end position="205"/>
    </location>
</feature>
<dbReference type="PANTHER" id="PTHR34990">
    <property type="entry name" value="UDP-2,3-DIACYLGLUCOSAMINE HYDROLASE-RELATED"/>
    <property type="match status" value="1"/>
</dbReference>
<keyword evidence="4" id="KW-0472">Membrane</keyword>
<gene>
    <name evidence="7" type="ORF">KS4_29070</name>
</gene>
<dbReference type="GO" id="GO:0008758">
    <property type="term" value="F:UDP-2,3-diacylglucosamine hydrolase activity"/>
    <property type="evidence" value="ECO:0007669"/>
    <property type="project" value="TreeGrafter"/>
</dbReference>
<organism evidence="7 8">
    <name type="scientific">Poriferisphaera corsica</name>
    <dbReference type="NCBI Taxonomy" id="2528020"/>
    <lineage>
        <taxon>Bacteria</taxon>
        <taxon>Pseudomonadati</taxon>
        <taxon>Planctomycetota</taxon>
        <taxon>Phycisphaerae</taxon>
        <taxon>Phycisphaerales</taxon>
        <taxon>Phycisphaeraceae</taxon>
        <taxon>Poriferisphaera</taxon>
    </lineage>
</organism>
<evidence type="ECO:0000313" key="8">
    <source>
        <dbReference type="Proteomes" id="UP000317369"/>
    </source>
</evidence>
<accession>A0A517YX90</accession>
<proteinExistence type="predicted"/>
<keyword evidence="1" id="KW-1003">Cell membrane</keyword>
<dbReference type="InterPro" id="IPR043461">
    <property type="entry name" value="LpxH-like"/>
</dbReference>
<keyword evidence="7" id="KW-0378">Hydrolase</keyword>
<dbReference type="GO" id="GO:0046872">
    <property type="term" value="F:metal ion binding"/>
    <property type="evidence" value="ECO:0007669"/>
    <property type="project" value="UniProtKB-KW"/>
</dbReference>
<sequence length="306" mass="35754">MKLKYRTVFISDIHLGSNGSQAKEAAKFLKCVDCEKLYLVGDIIDMWRLKQRWYWPAEHNEVVRRILKMIKRGTEVVFVPGNHDEAARQYYGLEFGGVKVEPFVVHDGGDGKRYLVTHGDQYDLVVKHSRFLSVLGSVAYEWLIRINTWYNKCRALLGYKYWSVSAYMKLKVKHACTFISRFEERLIAEARRQELDGVICGHIHHSDRIEDEDVVYLNCGDWVESCTAIVEDSTGRMEIVNGLDIVQEWEIEKELRRKEKLAQLEMAGECAMDMAEELDVDWEEDDEEEGEMLLPMGGRWRYLLKK</sequence>
<dbReference type="GO" id="GO:0009245">
    <property type="term" value="P:lipid A biosynthetic process"/>
    <property type="evidence" value="ECO:0007669"/>
    <property type="project" value="TreeGrafter"/>
</dbReference>
<evidence type="ECO:0000256" key="2">
    <source>
        <dbReference type="ARBA" id="ARBA00022519"/>
    </source>
</evidence>
<dbReference type="CDD" id="cd07398">
    <property type="entry name" value="MPP_YbbF-LpxH"/>
    <property type="match status" value="1"/>
</dbReference>
<keyword evidence="2" id="KW-0997">Cell inner membrane</keyword>
<evidence type="ECO:0000256" key="3">
    <source>
        <dbReference type="ARBA" id="ARBA00022723"/>
    </source>
</evidence>